<comment type="caution">
    <text evidence="1">The sequence shown here is derived from an EMBL/GenBank/DDBJ whole genome shotgun (WGS) entry which is preliminary data.</text>
</comment>
<organism evidence="1 2">
    <name type="scientific">Hypothenemus hampei</name>
    <name type="common">Coffee berry borer</name>
    <dbReference type="NCBI Taxonomy" id="57062"/>
    <lineage>
        <taxon>Eukaryota</taxon>
        <taxon>Metazoa</taxon>
        <taxon>Ecdysozoa</taxon>
        <taxon>Arthropoda</taxon>
        <taxon>Hexapoda</taxon>
        <taxon>Insecta</taxon>
        <taxon>Pterygota</taxon>
        <taxon>Neoptera</taxon>
        <taxon>Endopterygota</taxon>
        <taxon>Coleoptera</taxon>
        <taxon>Polyphaga</taxon>
        <taxon>Cucujiformia</taxon>
        <taxon>Curculionidae</taxon>
        <taxon>Scolytinae</taxon>
        <taxon>Hypothenemus</taxon>
    </lineage>
</organism>
<dbReference type="AlphaFoldDB" id="A0ABD1EM22"/>
<sequence>MTGGFGPHVEKDYFAQKISGINIRKINQFLEWTMPYSFANSINHNEITERIIPTGTIGMIQPLDSLVHNQVSSPRFTNLFKYSWFESRYIEERLPEFENPVEYRFHVMPEKCDLCDEVAVFKCA</sequence>
<keyword evidence="2" id="KW-1185">Reference proteome</keyword>
<dbReference type="Proteomes" id="UP001566132">
    <property type="component" value="Unassembled WGS sequence"/>
</dbReference>
<protein>
    <submittedName>
        <fullName evidence="1">Uncharacterized protein</fullName>
    </submittedName>
</protein>
<dbReference type="EMBL" id="JBDJPC010000006">
    <property type="protein sequence ID" value="KAL1497322.1"/>
    <property type="molecule type" value="Genomic_DNA"/>
</dbReference>
<evidence type="ECO:0000313" key="2">
    <source>
        <dbReference type="Proteomes" id="UP001566132"/>
    </source>
</evidence>
<accession>A0ABD1EM22</accession>
<gene>
    <name evidence="1" type="ORF">ABEB36_008304</name>
</gene>
<evidence type="ECO:0000313" key="1">
    <source>
        <dbReference type="EMBL" id="KAL1497322.1"/>
    </source>
</evidence>
<reference evidence="1 2" key="1">
    <citation type="submission" date="2024-05" db="EMBL/GenBank/DDBJ databases">
        <title>Genetic variation in Jamaican populations of the coffee berry borer (Hypothenemus hampei).</title>
        <authorList>
            <person name="Errbii M."/>
            <person name="Myrie A."/>
        </authorList>
    </citation>
    <scope>NUCLEOTIDE SEQUENCE [LARGE SCALE GENOMIC DNA]</scope>
    <source>
        <strain evidence="1">JA-Hopewell-2020-01-JO</strain>
        <tissue evidence="1">Whole body</tissue>
    </source>
</reference>
<name>A0ABD1EM22_HYPHA</name>
<proteinExistence type="predicted"/>